<name>A0A7K3S0Z2_9ACTN</name>
<evidence type="ECO:0000313" key="2">
    <source>
        <dbReference type="Proteomes" id="UP000469670"/>
    </source>
</evidence>
<protein>
    <recommendedName>
        <fullName evidence="3">DUF3168 domain-containing protein</fullName>
    </recommendedName>
</protein>
<dbReference type="Proteomes" id="UP000469670">
    <property type="component" value="Unassembled WGS sequence"/>
</dbReference>
<sequence length="129" mass="14242">MRSDPIPLLVSYLRSIPEIPTGTVTGTLVGRSVGETTIYLMQSGGYRSRRDRVDRMYIVYDVYGNSPAEAGALAYTVREYLLEQLPGQSLKGVLVLDVREEDAPSWHPDAQSLEPAYSGEVSVYLVADD</sequence>
<gene>
    <name evidence="1" type="ORF">G3I50_23445</name>
</gene>
<dbReference type="EMBL" id="JAAGMP010001046">
    <property type="protein sequence ID" value="NEC21174.1"/>
    <property type="molecule type" value="Genomic_DNA"/>
</dbReference>
<evidence type="ECO:0000313" key="1">
    <source>
        <dbReference type="EMBL" id="NEC21174.1"/>
    </source>
</evidence>
<proteinExistence type="predicted"/>
<comment type="caution">
    <text evidence="1">The sequence shown here is derived from an EMBL/GenBank/DDBJ whole genome shotgun (WGS) entry which is preliminary data.</text>
</comment>
<accession>A0A7K3S0Z2</accession>
<dbReference type="AlphaFoldDB" id="A0A7K3S0Z2"/>
<organism evidence="1 2">
    <name type="scientific">Streptomyces parvus</name>
    <dbReference type="NCBI Taxonomy" id="66428"/>
    <lineage>
        <taxon>Bacteria</taxon>
        <taxon>Bacillati</taxon>
        <taxon>Actinomycetota</taxon>
        <taxon>Actinomycetes</taxon>
        <taxon>Kitasatosporales</taxon>
        <taxon>Streptomycetaceae</taxon>
        <taxon>Streptomyces</taxon>
    </lineage>
</organism>
<dbReference type="RefSeq" id="WP_164205162.1">
    <property type="nucleotide sequence ID" value="NZ_JAAGMP010001046.1"/>
</dbReference>
<reference evidence="1 2" key="1">
    <citation type="submission" date="2020-01" db="EMBL/GenBank/DDBJ databases">
        <title>Insect and environment-associated Actinomycetes.</title>
        <authorList>
            <person name="Currrie C."/>
            <person name="Chevrette M."/>
            <person name="Carlson C."/>
            <person name="Stubbendieck R."/>
            <person name="Wendt-Pienkowski E."/>
        </authorList>
    </citation>
    <scope>NUCLEOTIDE SEQUENCE [LARGE SCALE GENOMIC DNA]</scope>
    <source>
        <strain evidence="1 2">SID7590</strain>
    </source>
</reference>
<evidence type="ECO:0008006" key="3">
    <source>
        <dbReference type="Google" id="ProtNLM"/>
    </source>
</evidence>